<proteinExistence type="predicted"/>
<gene>
    <name evidence="1" type="ORF">CKQ53_17575</name>
</gene>
<name>A0AAD0WM79_9GAMM</name>
<dbReference type="KEGG" id="lbq:CKQ53_17575"/>
<evidence type="ECO:0000313" key="2">
    <source>
        <dbReference type="Proteomes" id="UP000263881"/>
    </source>
</evidence>
<evidence type="ECO:0000313" key="1">
    <source>
        <dbReference type="EMBL" id="AXW88609.1"/>
    </source>
</evidence>
<dbReference type="Proteomes" id="UP000263881">
    <property type="component" value="Chromosome"/>
</dbReference>
<sequence length="309" mass="34959">MISWKKVIRNIGLISFNLVILITLFPARAENMIKEKYLFSFKSNKSTCALRVNELSAADTTLASQGTMSAGFNLTAFLENGDNDIELLMGPQDYENPKTLFSDSSCQVIVTKNTATSSKEIANFKLSVSENKEITASDSVARANSSKVFEGYTRNEQDYGFYKVRGKLKIDGLPRWAWINATSVTENDLPKIKAAYMDIWAMMKDRDIEGLKKVTQISNQEMAFAEGTNTGVIFSSTDLPQHVVDKTLTPMPIEWDKYHLIKYRDGRLFRLGVGYYQHSPLRFKNKEGKVVFGYNPYFSIVDGKIKLVR</sequence>
<reference evidence="1 2" key="1">
    <citation type="submission" date="2017-08" db="EMBL/GenBank/DDBJ databases">
        <title>Comparative genomics of bacteria isolated from necrotic lesions of AOD affected trees.</title>
        <authorList>
            <person name="Doonan J."/>
            <person name="Denman S."/>
            <person name="McDonald J.E."/>
        </authorList>
    </citation>
    <scope>NUCLEOTIDE SEQUENCE [LARGE SCALE GENOMIC DNA]</scope>
    <source>
        <strain evidence="1 2">477</strain>
    </source>
</reference>
<keyword evidence="2" id="KW-1185">Reference proteome</keyword>
<protein>
    <submittedName>
        <fullName evidence="1">IdsF</fullName>
    </submittedName>
</protein>
<dbReference type="AlphaFoldDB" id="A0AAD0WM79"/>
<dbReference type="EMBL" id="CP023009">
    <property type="protein sequence ID" value="AXW88609.1"/>
    <property type="molecule type" value="Genomic_DNA"/>
</dbReference>
<accession>A0AAD0WM79</accession>
<dbReference type="RefSeq" id="WP_094117342.1">
    <property type="nucleotide sequence ID" value="NZ_CP023009.1"/>
</dbReference>
<organism evidence="1 2">
    <name type="scientific">Lonsdalea britannica</name>
    <dbReference type="NCBI Taxonomy" id="1082704"/>
    <lineage>
        <taxon>Bacteria</taxon>
        <taxon>Pseudomonadati</taxon>
        <taxon>Pseudomonadota</taxon>
        <taxon>Gammaproteobacteria</taxon>
        <taxon>Enterobacterales</taxon>
        <taxon>Pectobacteriaceae</taxon>
        <taxon>Lonsdalea</taxon>
    </lineage>
</organism>